<dbReference type="SUPFAM" id="SSF51316">
    <property type="entry name" value="Mss4-like"/>
    <property type="match status" value="1"/>
</dbReference>
<proteinExistence type="inferred from homology"/>
<comment type="similarity">
    <text evidence="1">Belongs to the Gfa family.</text>
</comment>
<evidence type="ECO:0000313" key="7">
    <source>
        <dbReference type="Proteomes" id="UP001521181"/>
    </source>
</evidence>
<accession>A0ABS8YXM2</accession>
<sequence>MNLEKDWQTLPAFSGGCQCGAVRYDVAPGPSFASICHCRMCQRATGSPFAALLKVAASQVTWQGTPGVFASSNIAERGFCPACGTPLFYRQTAGEWIELTSGSMPSSVPFRPVQQWGIEGRHDWLAGLNIPGAPTVERDVISHQSKDA</sequence>
<dbReference type="PANTHER" id="PTHR33337">
    <property type="entry name" value="GFA DOMAIN-CONTAINING PROTEIN"/>
    <property type="match status" value="1"/>
</dbReference>
<comment type="caution">
    <text evidence="6">The sequence shown here is derived from an EMBL/GenBank/DDBJ whole genome shotgun (WGS) entry which is preliminary data.</text>
</comment>
<dbReference type="PROSITE" id="PS51257">
    <property type="entry name" value="PROKAR_LIPOPROTEIN"/>
    <property type="match status" value="1"/>
</dbReference>
<dbReference type="PANTHER" id="PTHR33337:SF40">
    <property type="entry name" value="CENP-V_GFA DOMAIN-CONTAINING PROTEIN-RELATED"/>
    <property type="match status" value="1"/>
</dbReference>
<evidence type="ECO:0000256" key="3">
    <source>
        <dbReference type="ARBA" id="ARBA00022833"/>
    </source>
</evidence>
<name>A0ABS8YXM2_9RHOB</name>
<dbReference type="Pfam" id="PF04828">
    <property type="entry name" value="GFA"/>
    <property type="match status" value="1"/>
</dbReference>
<dbReference type="EMBL" id="JAJUOS010000007">
    <property type="protein sequence ID" value="MCE5973890.1"/>
    <property type="molecule type" value="Genomic_DNA"/>
</dbReference>
<keyword evidence="7" id="KW-1185">Reference proteome</keyword>
<gene>
    <name evidence="6" type="ORF">LZA78_10390</name>
</gene>
<dbReference type="InterPro" id="IPR006913">
    <property type="entry name" value="CENP-V/GFA"/>
</dbReference>
<evidence type="ECO:0000256" key="4">
    <source>
        <dbReference type="ARBA" id="ARBA00023239"/>
    </source>
</evidence>
<keyword evidence="4" id="KW-0456">Lyase</keyword>
<evidence type="ECO:0000259" key="5">
    <source>
        <dbReference type="PROSITE" id="PS51891"/>
    </source>
</evidence>
<keyword evidence="2" id="KW-0479">Metal-binding</keyword>
<reference evidence="6 7" key="1">
    <citation type="submission" date="2021-12" db="EMBL/GenBank/DDBJ databases">
        <title>Sinirhodobacter sp. WL0062 is a bacterium isolated from seawater.</title>
        <authorList>
            <person name="Wang L."/>
            <person name="He W."/>
            <person name="Zhang D.-F."/>
        </authorList>
    </citation>
    <scope>NUCLEOTIDE SEQUENCE [LARGE SCALE GENOMIC DNA]</scope>
    <source>
        <strain evidence="6 7">WL0062</strain>
    </source>
</reference>
<protein>
    <submittedName>
        <fullName evidence="6">GFA family protein</fullName>
    </submittedName>
</protein>
<evidence type="ECO:0000256" key="1">
    <source>
        <dbReference type="ARBA" id="ARBA00005495"/>
    </source>
</evidence>
<dbReference type="PROSITE" id="PS51891">
    <property type="entry name" value="CENP_V_GFA"/>
    <property type="match status" value="1"/>
</dbReference>
<keyword evidence="3" id="KW-0862">Zinc</keyword>
<dbReference type="RefSeq" id="WP_233676865.1">
    <property type="nucleotide sequence ID" value="NZ_JAJUOS010000007.1"/>
</dbReference>
<dbReference type="Proteomes" id="UP001521181">
    <property type="component" value="Unassembled WGS sequence"/>
</dbReference>
<evidence type="ECO:0000313" key="6">
    <source>
        <dbReference type="EMBL" id="MCE5973890.1"/>
    </source>
</evidence>
<dbReference type="InterPro" id="IPR011057">
    <property type="entry name" value="Mss4-like_sf"/>
</dbReference>
<evidence type="ECO:0000256" key="2">
    <source>
        <dbReference type="ARBA" id="ARBA00022723"/>
    </source>
</evidence>
<feature type="domain" description="CENP-V/GFA" evidence="5">
    <location>
        <begin position="13"/>
        <end position="125"/>
    </location>
</feature>
<organism evidence="6 7">
    <name type="scientific">Rhodobacter flavimaris</name>
    <dbReference type="NCBI Taxonomy" id="2907145"/>
    <lineage>
        <taxon>Bacteria</taxon>
        <taxon>Pseudomonadati</taxon>
        <taxon>Pseudomonadota</taxon>
        <taxon>Alphaproteobacteria</taxon>
        <taxon>Rhodobacterales</taxon>
        <taxon>Rhodobacter group</taxon>
        <taxon>Rhodobacter</taxon>
    </lineage>
</organism>
<dbReference type="Gene3D" id="3.90.1590.10">
    <property type="entry name" value="glutathione-dependent formaldehyde- activating enzyme (gfa)"/>
    <property type="match status" value="1"/>
</dbReference>